<evidence type="ECO:0000313" key="2">
    <source>
        <dbReference type="Proteomes" id="UP001060414"/>
    </source>
</evidence>
<organism evidence="1 2">
    <name type="scientific">Geoalkalibacter halelectricus</name>
    <dbReference type="NCBI Taxonomy" id="2847045"/>
    <lineage>
        <taxon>Bacteria</taxon>
        <taxon>Pseudomonadati</taxon>
        <taxon>Thermodesulfobacteriota</taxon>
        <taxon>Desulfuromonadia</taxon>
        <taxon>Desulfuromonadales</taxon>
        <taxon>Geoalkalibacteraceae</taxon>
        <taxon>Geoalkalibacter</taxon>
    </lineage>
</organism>
<dbReference type="Proteomes" id="UP001060414">
    <property type="component" value="Chromosome"/>
</dbReference>
<gene>
    <name evidence="1" type="ORF">L9S41_17875</name>
</gene>
<sequence>MKAKDFDKKFDDGQSIIDDLDLSKARRPKHEQRRVNVDFPVWMIHSLDKEAQRLGVPRQSIIKLWIAEKLEKTSR</sequence>
<dbReference type="NCBIfam" id="NF047399">
    <property type="entry name" value="BrnA_antitoxin_add"/>
    <property type="match status" value="1"/>
</dbReference>
<reference evidence="1" key="1">
    <citation type="journal article" date="2022" name="Environ. Microbiol.">
        <title>Geoalkalibacter halelectricus SAP #1 sp. nov. possessing extracellular electron transfer and mineral#reducing capabilities from a haloalkaline environment.</title>
        <authorList>
            <person name="Yadav S."/>
            <person name="Singh R."/>
            <person name="Sundharam S.S."/>
            <person name="Chaudhary S."/>
            <person name="Krishnamurthi S."/>
            <person name="Patil S.A."/>
        </authorList>
    </citation>
    <scope>NUCLEOTIDE SEQUENCE</scope>
    <source>
        <strain evidence="1">SAP-1</strain>
    </source>
</reference>
<dbReference type="EMBL" id="CP092109">
    <property type="protein sequence ID" value="UWZ79527.1"/>
    <property type="molecule type" value="Genomic_DNA"/>
</dbReference>
<keyword evidence="2" id="KW-1185">Reference proteome</keyword>
<name>A0ABY5ZK48_9BACT</name>
<protein>
    <submittedName>
        <fullName evidence="1">BrnA antitoxin family protein</fullName>
    </submittedName>
</protein>
<proteinExistence type="predicted"/>
<dbReference type="RefSeq" id="WP_260747879.1">
    <property type="nucleotide sequence ID" value="NZ_CP092109.1"/>
</dbReference>
<evidence type="ECO:0000313" key="1">
    <source>
        <dbReference type="EMBL" id="UWZ79527.1"/>
    </source>
</evidence>
<accession>A0ABY5ZK48</accession>